<dbReference type="AlphaFoldDB" id="A0A9W4I168"/>
<dbReference type="GO" id="GO:0016020">
    <property type="term" value="C:membrane"/>
    <property type="evidence" value="ECO:0007669"/>
    <property type="project" value="UniProtKB-SubCell"/>
</dbReference>
<evidence type="ECO:0000256" key="3">
    <source>
        <dbReference type="ARBA" id="ARBA00022692"/>
    </source>
</evidence>
<feature type="transmembrane region" description="Helical" evidence="8">
    <location>
        <begin position="49"/>
        <end position="69"/>
    </location>
</feature>
<dbReference type="PIRSF" id="PIRSF006060">
    <property type="entry name" value="AA_transporter"/>
    <property type="match status" value="1"/>
</dbReference>
<keyword evidence="4" id="KW-0029">Amino-acid transport</keyword>
<keyword evidence="3 8" id="KW-0812">Transmembrane</keyword>
<dbReference type="Pfam" id="PF00324">
    <property type="entry name" value="AA_permease"/>
    <property type="match status" value="1"/>
</dbReference>
<evidence type="ECO:0000256" key="8">
    <source>
        <dbReference type="SAM" id="Phobius"/>
    </source>
</evidence>
<feature type="transmembrane region" description="Helical" evidence="8">
    <location>
        <begin position="238"/>
        <end position="256"/>
    </location>
</feature>
<dbReference type="GO" id="GO:0015171">
    <property type="term" value="F:amino acid transmembrane transporter activity"/>
    <property type="evidence" value="ECO:0007669"/>
    <property type="project" value="TreeGrafter"/>
</dbReference>
<keyword evidence="6 8" id="KW-0472">Membrane</keyword>
<feature type="transmembrane region" description="Helical" evidence="8">
    <location>
        <begin position="407"/>
        <end position="431"/>
    </location>
</feature>
<feature type="transmembrane region" description="Helical" evidence="8">
    <location>
        <begin position="189"/>
        <end position="206"/>
    </location>
</feature>
<evidence type="ECO:0000256" key="5">
    <source>
        <dbReference type="ARBA" id="ARBA00022989"/>
    </source>
</evidence>
<comment type="subcellular location">
    <subcellularLocation>
        <location evidence="1">Membrane</location>
        <topology evidence="1">Multi-pass membrane protein</topology>
    </subcellularLocation>
</comment>
<feature type="transmembrane region" description="Helical" evidence="8">
    <location>
        <begin position="452"/>
        <end position="474"/>
    </location>
</feature>
<evidence type="ECO:0000259" key="9">
    <source>
        <dbReference type="Pfam" id="PF00324"/>
    </source>
</evidence>
<keyword evidence="11" id="KW-1185">Reference proteome</keyword>
<evidence type="ECO:0000256" key="2">
    <source>
        <dbReference type="ARBA" id="ARBA00022448"/>
    </source>
</evidence>
<reference evidence="10" key="1">
    <citation type="submission" date="2021-07" db="EMBL/GenBank/DDBJ databases">
        <authorList>
            <person name="Branca A.L. A."/>
        </authorList>
    </citation>
    <scope>NUCLEOTIDE SEQUENCE</scope>
</reference>
<feature type="transmembrane region" description="Helical" evidence="8">
    <location>
        <begin position="153"/>
        <end position="177"/>
    </location>
</feature>
<evidence type="ECO:0000313" key="11">
    <source>
        <dbReference type="Proteomes" id="UP001153618"/>
    </source>
</evidence>
<dbReference type="InterPro" id="IPR050524">
    <property type="entry name" value="APC_YAT"/>
</dbReference>
<dbReference type="InterPro" id="IPR004841">
    <property type="entry name" value="AA-permease/SLC12A_dom"/>
</dbReference>
<evidence type="ECO:0000256" key="1">
    <source>
        <dbReference type="ARBA" id="ARBA00004141"/>
    </source>
</evidence>
<keyword evidence="2" id="KW-0813">Transport</keyword>
<feature type="transmembrane region" description="Helical" evidence="8">
    <location>
        <begin position="486"/>
        <end position="505"/>
    </location>
</feature>
<evidence type="ECO:0000313" key="10">
    <source>
        <dbReference type="EMBL" id="CAG8195330.1"/>
    </source>
</evidence>
<dbReference type="FunFam" id="1.20.1740.10:FF:000006">
    <property type="entry name" value="General amino acid permease"/>
    <property type="match status" value="1"/>
</dbReference>
<feature type="transmembrane region" description="Helical" evidence="8">
    <location>
        <begin position="277"/>
        <end position="297"/>
    </location>
</feature>
<proteinExistence type="predicted"/>
<dbReference type="EMBL" id="CAJVOS010000049">
    <property type="protein sequence ID" value="CAG8195330.1"/>
    <property type="molecule type" value="Genomic_DNA"/>
</dbReference>
<comment type="caution">
    <text evidence="10">The sequence shown here is derived from an EMBL/GenBank/DDBJ whole genome shotgun (WGS) entry which is preliminary data.</text>
</comment>
<feature type="transmembrane region" description="Helical" evidence="8">
    <location>
        <begin position="381"/>
        <end position="401"/>
    </location>
</feature>
<dbReference type="PANTHER" id="PTHR43341">
    <property type="entry name" value="AMINO ACID PERMEASE"/>
    <property type="match status" value="1"/>
</dbReference>
<sequence length="563" mass="62042">MTIESGKKSTIPQPEDPPSFDPEVESGTVSTSTVDGGLRRTLGNRQIQLIAVGGSIGTAIFITIGTALAHSGPGSLILAFVCQNIILAFVNNCMAEMTVYMPVDGGFIRLASKWVDPAWGFMAGWNFFLYEALNIPFEITAIYSILSWWRDDIPPAVVCAVCIFVYGVLNCLVVRIYGESEFWLSSGKVLLIFILFCFTFVTMVGGNPEGDRYGFRHWRNSGAFAEYLHPGSLGRFEGFLSAIWYAAFTCVGPEYISMIAAEAKHPRVYLKSAFKTAYWRFGAFFIGSSLCVGVIIAHNDPVLVDIANGESTRSGAASSPYVIAMENLGVNVLPHVVNALLITTVFSAGNTYVYASSRSLYGLSLDGKAPKFLRKCTKRGVPIYCIAVSISFSLLSFLQLSNSSSSVLTMLINVLSGAAVINFIVMSATYIRFYKACKYQGLDRSSLPYKGYLQPWSSYIAFTWMAGIAIFYGYASFTPWNVTEFFTHYTMILFACLTFSGWKLVHRTRFLSPRDIDLRWEAPEIAAYEDAAAIDDPPIGFWKEVLGFLGHLITQRPLPGSLA</sequence>
<feature type="region of interest" description="Disordered" evidence="7">
    <location>
        <begin position="1"/>
        <end position="37"/>
    </location>
</feature>
<evidence type="ECO:0000256" key="4">
    <source>
        <dbReference type="ARBA" id="ARBA00022970"/>
    </source>
</evidence>
<dbReference type="Proteomes" id="UP001153618">
    <property type="component" value="Unassembled WGS sequence"/>
</dbReference>
<gene>
    <name evidence="10" type="ORF">POLS_LOCUS7370</name>
</gene>
<keyword evidence="5 8" id="KW-1133">Transmembrane helix</keyword>
<dbReference type="OrthoDB" id="10062876at2759"/>
<dbReference type="Gene3D" id="1.20.1740.10">
    <property type="entry name" value="Amino acid/polyamine transporter I"/>
    <property type="match status" value="1"/>
</dbReference>
<name>A0A9W4I168_PENOL</name>
<evidence type="ECO:0000256" key="6">
    <source>
        <dbReference type="ARBA" id="ARBA00023136"/>
    </source>
</evidence>
<feature type="domain" description="Amino acid permease/ SLC12A" evidence="9">
    <location>
        <begin position="47"/>
        <end position="510"/>
    </location>
</feature>
<feature type="transmembrane region" description="Helical" evidence="8">
    <location>
        <begin position="75"/>
        <end position="94"/>
    </location>
</feature>
<feature type="transmembrane region" description="Helical" evidence="8">
    <location>
        <begin position="335"/>
        <end position="355"/>
    </location>
</feature>
<accession>A0A9W4I168</accession>
<protein>
    <recommendedName>
        <fullName evidence="9">Amino acid permease/ SLC12A domain-containing protein</fullName>
    </recommendedName>
</protein>
<evidence type="ECO:0000256" key="7">
    <source>
        <dbReference type="SAM" id="MobiDB-lite"/>
    </source>
</evidence>
<organism evidence="10 11">
    <name type="scientific">Penicillium olsonii</name>
    <dbReference type="NCBI Taxonomy" id="99116"/>
    <lineage>
        <taxon>Eukaryota</taxon>
        <taxon>Fungi</taxon>
        <taxon>Dikarya</taxon>
        <taxon>Ascomycota</taxon>
        <taxon>Pezizomycotina</taxon>
        <taxon>Eurotiomycetes</taxon>
        <taxon>Eurotiomycetidae</taxon>
        <taxon>Eurotiales</taxon>
        <taxon>Aspergillaceae</taxon>
        <taxon>Penicillium</taxon>
    </lineage>
</organism>
<dbReference type="PANTHER" id="PTHR43341:SF6">
    <property type="entry name" value="AMINO ACID TRANSPORTER (EUROFUNG)"/>
    <property type="match status" value="1"/>
</dbReference>